<dbReference type="Gene3D" id="1.10.10.10">
    <property type="entry name" value="Winged helix-like DNA-binding domain superfamily/Winged helix DNA-binding domain"/>
    <property type="match status" value="1"/>
</dbReference>
<reference evidence="10 11" key="1">
    <citation type="submission" date="2017-02" db="EMBL/GenBank/DDBJ databases">
        <title>Whole genome sequencing of Metallibacterium scheffleri DSM 24874 (T).</title>
        <authorList>
            <person name="Kumar S."/>
            <person name="Patil P."/>
            <person name="Patil P.B."/>
        </authorList>
    </citation>
    <scope>NUCLEOTIDE SEQUENCE [LARGE SCALE GENOMIC DNA]</scope>
    <source>
        <strain evidence="10 11">DSM 24874</strain>
    </source>
</reference>
<dbReference type="GO" id="GO:0000156">
    <property type="term" value="F:phosphorelay response regulator activity"/>
    <property type="evidence" value="ECO:0007669"/>
    <property type="project" value="TreeGrafter"/>
</dbReference>
<dbReference type="Gene3D" id="6.10.250.690">
    <property type="match status" value="1"/>
</dbReference>
<dbReference type="SUPFAM" id="SSF52172">
    <property type="entry name" value="CheY-like"/>
    <property type="match status" value="1"/>
</dbReference>
<dbReference type="AlphaFoldDB" id="A0A4S3KU47"/>
<dbReference type="GO" id="GO:0032993">
    <property type="term" value="C:protein-DNA complex"/>
    <property type="evidence" value="ECO:0007669"/>
    <property type="project" value="TreeGrafter"/>
</dbReference>
<evidence type="ECO:0000256" key="1">
    <source>
        <dbReference type="ARBA" id="ARBA00022553"/>
    </source>
</evidence>
<keyword evidence="1 6" id="KW-0597">Phosphoprotein</keyword>
<dbReference type="SMART" id="SM00862">
    <property type="entry name" value="Trans_reg_C"/>
    <property type="match status" value="1"/>
</dbReference>
<protein>
    <submittedName>
        <fullName evidence="10">Two-component system response regulator</fullName>
    </submittedName>
</protein>
<gene>
    <name evidence="10" type="ORF">B1806_01255</name>
</gene>
<dbReference type="InterPro" id="IPR039420">
    <property type="entry name" value="WalR-like"/>
</dbReference>
<dbReference type="PANTHER" id="PTHR48111">
    <property type="entry name" value="REGULATOR OF RPOS"/>
    <property type="match status" value="1"/>
</dbReference>
<dbReference type="InterPro" id="IPR011006">
    <property type="entry name" value="CheY-like_superfamily"/>
</dbReference>
<name>A0A4S3KU47_9GAMM</name>
<dbReference type="EMBL" id="MWQO01000004">
    <property type="protein sequence ID" value="THD11988.1"/>
    <property type="molecule type" value="Genomic_DNA"/>
</dbReference>
<dbReference type="PROSITE" id="PS51755">
    <property type="entry name" value="OMPR_PHOB"/>
    <property type="match status" value="1"/>
</dbReference>
<keyword evidence="2" id="KW-0902">Two-component regulatory system</keyword>
<dbReference type="PROSITE" id="PS50110">
    <property type="entry name" value="RESPONSE_REGULATORY"/>
    <property type="match status" value="1"/>
</dbReference>
<dbReference type="PANTHER" id="PTHR48111:SF1">
    <property type="entry name" value="TWO-COMPONENT RESPONSE REGULATOR ORR33"/>
    <property type="match status" value="1"/>
</dbReference>
<evidence type="ECO:0000313" key="11">
    <source>
        <dbReference type="Proteomes" id="UP000307749"/>
    </source>
</evidence>
<keyword evidence="5" id="KW-0804">Transcription</keyword>
<dbReference type="GO" id="GO:0000976">
    <property type="term" value="F:transcription cis-regulatory region binding"/>
    <property type="evidence" value="ECO:0007669"/>
    <property type="project" value="TreeGrafter"/>
</dbReference>
<dbReference type="OrthoDB" id="9802426at2"/>
<evidence type="ECO:0000256" key="4">
    <source>
        <dbReference type="ARBA" id="ARBA00023125"/>
    </source>
</evidence>
<dbReference type="SMART" id="SM00448">
    <property type="entry name" value="REC"/>
    <property type="match status" value="1"/>
</dbReference>
<evidence type="ECO:0000256" key="3">
    <source>
        <dbReference type="ARBA" id="ARBA00023015"/>
    </source>
</evidence>
<feature type="domain" description="Response regulatory" evidence="8">
    <location>
        <begin position="2"/>
        <end position="116"/>
    </location>
</feature>
<proteinExistence type="predicted"/>
<organism evidence="10 11">
    <name type="scientific">Metallibacterium scheffleri</name>
    <dbReference type="NCBI Taxonomy" id="993689"/>
    <lineage>
        <taxon>Bacteria</taxon>
        <taxon>Pseudomonadati</taxon>
        <taxon>Pseudomonadota</taxon>
        <taxon>Gammaproteobacteria</taxon>
        <taxon>Lysobacterales</taxon>
        <taxon>Rhodanobacteraceae</taxon>
        <taxon>Metallibacterium</taxon>
    </lineage>
</organism>
<dbReference type="Proteomes" id="UP000307749">
    <property type="component" value="Unassembled WGS sequence"/>
</dbReference>
<evidence type="ECO:0000256" key="7">
    <source>
        <dbReference type="PROSITE-ProRule" id="PRU01091"/>
    </source>
</evidence>
<sequence length="220" mass="24288">MRLLVVEDSPLLGPSLERGLRAEGHAVDLAGDGVTACEFLRRYPYDAMLLDLGLPQRDGGEVLKRLRAAGRDTRVLVLSARDQVEDRVGALNLGADDYLVKPFAWDELLARLNALLRRKSEGVPLLRHGALSLDPATRLVRVDAQLLALSPREYALLELLLRARGQVFSRAQLFEHLYDAASATSDKVIEVLLSTLRAKLAQAGLPELIQTRRGFGYVVE</sequence>
<comment type="caution">
    <text evidence="10">The sequence shown here is derived from an EMBL/GenBank/DDBJ whole genome shotgun (WGS) entry which is preliminary data.</text>
</comment>
<evidence type="ECO:0000313" key="10">
    <source>
        <dbReference type="EMBL" id="THD11988.1"/>
    </source>
</evidence>
<dbReference type="GO" id="GO:0006355">
    <property type="term" value="P:regulation of DNA-templated transcription"/>
    <property type="evidence" value="ECO:0007669"/>
    <property type="project" value="InterPro"/>
</dbReference>
<dbReference type="Gene3D" id="3.40.50.2300">
    <property type="match status" value="1"/>
</dbReference>
<evidence type="ECO:0000256" key="6">
    <source>
        <dbReference type="PROSITE-ProRule" id="PRU00169"/>
    </source>
</evidence>
<evidence type="ECO:0000256" key="2">
    <source>
        <dbReference type="ARBA" id="ARBA00023012"/>
    </source>
</evidence>
<feature type="domain" description="OmpR/PhoB-type" evidence="9">
    <location>
        <begin position="123"/>
        <end position="220"/>
    </location>
</feature>
<dbReference type="CDD" id="cd00383">
    <property type="entry name" value="trans_reg_C"/>
    <property type="match status" value="1"/>
</dbReference>
<dbReference type="InterPro" id="IPR001867">
    <property type="entry name" value="OmpR/PhoB-type_DNA-bd"/>
</dbReference>
<dbReference type="InterPro" id="IPR001789">
    <property type="entry name" value="Sig_transdc_resp-reg_receiver"/>
</dbReference>
<evidence type="ECO:0000259" key="9">
    <source>
        <dbReference type="PROSITE" id="PS51755"/>
    </source>
</evidence>
<feature type="modified residue" description="4-aspartylphosphate" evidence="6">
    <location>
        <position position="51"/>
    </location>
</feature>
<evidence type="ECO:0000256" key="5">
    <source>
        <dbReference type="ARBA" id="ARBA00023163"/>
    </source>
</evidence>
<dbReference type="STRING" id="993689.GCA_002077135_00742"/>
<accession>A0A4S3KU47</accession>
<dbReference type="Pfam" id="PF00072">
    <property type="entry name" value="Response_reg"/>
    <property type="match status" value="1"/>
</dbReference>
<dbReference type="Pfam" id="PF00486">
    <property type="entry name" value="Trans_reg_C"/>
    <property type="match status" value="1"/>
</dbReference>
<dbReference type="InterPro" id="IPR036388">
    <property type="entry name" value="WH-like_DNA-bd_sf"/>
</dbReference>
<dbReference type="RefSeq" id="WP_081126131.1">
    <property type="nucleotide sequence ID" value="NZ_DAHXOC010000050.1"/>
</dbReference>
<dbReference type="InterPro" id="IPR016032">
    <property type="entry name" value="Sig_transdc_resp-reg_C-effctor"/>
</dbReference>
<feature type="DNA-binding region" description="OmpR/PhoB-type" evidence="7">
    <location>
        <begin position="123"/>
        <end position="220"/>
    </location>
</feature>
<keyword evidence="4 7" id="KW-0238">DNA-binding</keyword>
<keyword evidence="11" id="KW-1185">Reference proteome</keyword>
<keyword evidence="3" id="KW-0805">Transcription regulation</keyword>
<evidence type="ECO:0000259" key="8">
    <source>
        <dbReference type="PROSITE" id="PS50110"/>
    </source>
</evidence>
<dbReference type="SUPFAM" id="SSF46894">
    <property type="entry name" value="C-terminal effector domain of the bipartite response regulators"/>
    <property type="match status" value="1"/>
</dbReference>
<dbReference type="GO" id="GO:0005829">
    <property type="term" value="C:cytosol"/>
    <property type="evidence" value="ECO:0007669"/>
    <property type="project" value="TreeGrafter"/>
</dbReference>